<feature type="chain" id="PRO_5016068900" description="DUF2147 domain-containing protein" evidence="1">
    <location>
        <begin position="29"/>
        <end position="156"/>
    </location>
</feature>
<protein>
    <recommendedName>
        <fullName evidence="2">DUF2147 domain-containing protein</fullName>
    </recommendedName>
</protein>
<dbReference type="Pfam" id="PF09917">
    <property type="entry name" value="DUF2147"/>
    <property type="match status" value="1"/>
</dbReference>
<name>A0A2U9T643_9GAMM</name>
<dbReference type="OrthoDB" id="9814399at2"/>
<organism evidence="3 4">
    <name type="scientific">Marilutibacter maris</name>
    <dbReference type="NCBI Taxonomy" id="1605891"/>
    <lineage>
        <taxon>Bacteria</taxon>
        <taxon>Pseudomonadati</taxon>
        <taxon>Pseudomonadota</taxon>
        <taxon>Gammaproteobacteria</taxon>
        <taxon>Lysobacterales</taxon>
        <taxon>Lysobacteraceae</taxon>
        <taxon>Marilutibacter</taxon>
    </lineage>
</organism>
<sequence>MPIRPTRIKLLALLLAAPLAAASFASLAQTAPSSPVGNWTTIDDKTGRPKSVVEIYEAADGTLAGRVSEILQSDRGPNPVCDKCSGERKDKPVKGMVILWGLRRDGEIWEDGQILDPASGKIYSAKLTPADDGSKLEVRGFLGFSLLGRTQTWIRE</sequence>
<dbReference type="PANTHER" id="PTHR36919">
    <property type="entry name" value="BLR1215 PROTEIN"/>
    <property type="match status" value="1"/>
</dbReference>
<evidence type="ECO:0000259" key="2">
    <source>
        <dbReference type="Pfam" id="PF09917"/>
    </source>
</evidence>
<keyword evidence="1" id="KW-0732">Signal</keyword>
<dbReference type="Proteomes" id="UP000249447">
    <property type="component" value="Chromosome"/>
</dbReference>
<feature type="signal peptide" evidence="1">
    <location>
        <begin position="1"/>
        <end position="28"/>
    </location>
</feature>
<evidence type="ECO:0000313" key="3">
    <source>
        <dbReference type="EMBL" id="AWV07012.1"/>
    </source>
</evidence>
<dbReference type="InterPro" id="IPR019223">
    <property type="entry name" value="DUF2147"/>
</dbReference>
<accession>A0A2U9T643</accession>
<dbReference type="EMBL" id="CP029843">
    <property type="protein sequence ID" value="AWV07012.1"/>
    <property type="molecule type" value="Genomic_DNA"/>
</dbReference>
<dbReference type="RefSeq" id="WP_111266127.1">
    <property type="nucleotide sequence ID" value="NZ_CP029843.1"/>
</dbReference>
<feature type="domain" description="DUF2147" evidence="2">
    <location>
        <begin position="37"/>
        <end position="155"/>
    </location>
</feature>
<reference evidence="3 4" key="1">
    <citation type="submission" date="2018-05" db="EMBL/GenBank/DDBJ databases">
        <title>The complete genome of Lysobacter maris HZ9B, a marine bacterium antagonistic against terrestrial plant pathogens.</title>
        <authorList>
            <person name="Zhang X.-Q."/>
        </authorList>
    </citation>
    <scope>NUCLEOTIDE SEQUENCE [LARGE SCALE GENOMIC DNA]</scope>
    <source>
        <strain evidence="3 4">HZ9B</strain>
    </source>
</reference>
<evidence type="ECO:0000256" key="1">
    <source>
        <dbReference type="SAM" id="SignalP"/>
    </source>
</evidence>
<keyword evidence="4" id="KW-1185">Reference proteome</keyword>
<dbReference type="KEGG" id="lmb:C9I47_1308"/>
<dbReference type="AlphaFoldDB" id="A0A2U9T643"/>
<evidence type="ECO:0000313" key="4">
    <source>
        <dbReference type="Proteomes" id="UP000249447"/>
    </source>
</evidence>
<dbReference type="PANTHER" id="PTHR36919:SF3">
    <property type="entry name" value="BLL5882 PROTEIN"/>
    <property type="match status" value="1"/>
</dbReference>
<gene>
    <name evidence="3" type="ORF">C9I47_1308</name>
</gene>
<dbReference type="Gene3D" id="2.40.128.520">
    <property type="match status" value="1"/>
</dbReference>
<proteinExistence type="predicted"/>